<proteinExistence type="inferred from homology"/>
<dbReference type="SUPFAM" id="SSF140566">
    <property type="entry name" value="FlgN-like"/>
    <property type="match status" value="1"/>
</dbReference>
<evidence type="ECO:0000313" key="6">
    <source>
        <dbReference type="Proteomes" id="UP001198034"/>
    </source>
</evidence>
<dbReference type="InterPro" id="IPR036679">
    <property type="entry name" value="FlgN-like_sf"/>
</dbReference>
<comment type="caution">
    <text evidence="5">The sequence shown here is derived from an EMBL/GenBank/DDBJ whole genome shotgun (WGS) entry which is preliminary data.</text>
</comment>
<organism evidence="5 6">
    <name type="scientific">Deefgea salmonis</name>
    <dbReference type="NCBI Taxonomy" id="2875502"/>
    <lineage>
        <taxon>Bacteria</taxon>
        <taxon>Pseudomonadati</taxon>
        <taxon>Pseudomonadota</taxon>
        <taxon>Betaproteobacteria</taxon>
        <taxon>Neisseriales</taxon>
        <taxon>Chitinibacteraceae</taxon>
        <taxon>Deefgea</taxon>
    </lineage>
</organism>
<sequence>MSSPVDLYPSIAIELLEVERLVALMQREQDILVNRQFDQMNDLLVLKTRAVQQLEMATQCRLQCAQQLNLHTASQLSDYLLGDRKIAPQWQQLQQQAKLAEVLNRSNAQLVQCHEEANRHLLSLLSKEKNQEIAYSANGRLRHQPTLGRPLDRA</sequence>
<reference evidence="5 6" key="1">
    <citation type="submission" date="2021-10" db="EMBL/GenBank/DDBJ databases">
        <authorList>
            <person name="Chen M."/>
        </authorList>
    </citation>
    <scope>NUCLEOTIDE SEQUENCE [LARGE SCALE GENOMIC DNA]</scope>
    <source>
        <strain evidence="5 6">H3-26</strain>
    </source>
</reference>
<name>A0ABS8BG55_9NEIS</name>
<evidence type="ECO:0000256" key="4">
    <source>
        <dbReference type="SAM" id="MobiDB-lite"/>
    </source>
</evidence>
<gene>
    <name evidence="5" type="ORF">LG219_00090</name>
</gene>
<keyword evidence="5" id="KW-0282">Flagellum</keyword>
<keyword evidence="6" id="KW-1185">Reference proteome</keyword>
<keyword evidence="5" id="KW-0966">Cell projection</keyword>
<accession>A0ABS8BG55</accession>
<keyword evidence="3" id="KW-1005">Bacterial flagellum biogenesis</keyword>
<dbReference type="RefSeq" id="WP_226762520.1">
    <property type="nucleotide sequence ID" value="NZ_JAJAWG010000001.1"/>
</dbReference>
<evidence type="ECO:0000256" key="3">
    <source>
        <dbReference type="ARBA" id="ARBA00022795"/>
    </source>
</evidence>
<comment type="function">
    <text evidence="1">Required for the efficient initiation of filament assembly.</text>
</comment>
<evidence type="ECO:0000256" key="2">
    <source>
        <dbReference type="ARBA" id="ARBA00007703"/>
    </source>
</evidence>
<dbReference type="InterPro" id="IPR007809">
    <property type="entry name" value="FlgN-like"/>
</dbReference>
<keyword evidence="5" id="KW-0969">Cilium</keyword>
<protein>
    <submittedName>
        <fullName evidence="5">Flagellar protein FlgN</fullName>
    </submittedName>
</protein>
<dbReference type="Pfam" id="PF05130">
    <property type="entry name" value="FlgN"/>
    <property type="match status" value="1"/>
</dbReference>
<evidence type="ECO:0000313" key="5">
    <source>
        <dbReference type="EMBL" id="MCB5194688.1"/>
    </source>
</evidence>
<feature type="region of interest" description="Disordered" evidence="4">
    <location>
        <begin position="135"/>
        <end position="154"/>
    </location>
</feature>
<evidence type="ECO:0000256" key="1">
    <source>
        <dbReference type="ARBA" id="ARBA00002397"/>
    </source>
</evidence>
<dbReference type="EMBL" id="JAJAWG010000001">
    <property type="protein sequence ID" value="MCB5194688.1"/>
    <property type="molecule type" value="Genomic_DNA"/>
</dbReference>
<comment type="similarity">
    <text evidence="2">Belongs to the FlgN family.</text>
</comment>
<dbReference type="Gene3D" id="1.20.58.300">
    <property type="entry name" value="FlgN-like"/>
    <property type="match status" value="1"/>
</dbReference>
<dbReference type="Proteomes" id="UP001198034">
    <property type="component" value="Unassembled WGS sequence"/>
</dbReference>